<dbReference type="PANTHER" id="PTHR11851:SF49">
    <property type="entry name" value="MITOCHONDRIAL-PROCESSING PEPTIDASE SUBUNIT ALPHA"/>
    <property type="match status" value="1"/>
</dbReference>
<keyword evidence="6" id="KW-1185">Reference proteome</keyword>
<dbReference type="PANTHER" id="PTHR11851">
    <property type="entry name" value="METALLOPROTEASE"/>
    <property type="match status" value="1"/>
</dbReference>
<feature type="domain" description="Peptidase M16 N-terminal" evidence="3">
    <location>
        <begin position="23"/>
        <end position="169"/>
    </location>
</feature>
<dbReference type="Gene3D" id="3.30.830.10">
    <property type="entry name" value="Metalloenzyme, LuxS/M16 peptidase-like"/>
    <property type="match status" value="2"/>
</dbReference>
<evidence type="ECO:0000256" key="1">
    <source>
        <dbReference type="ARBA" id="ARBA00007261"/>
    </source>
</evidence>
<comment type="caution">
    <text evidence="5">The sequence shown here is derived from an EMBL/GenBank/DDBJ whole genome shotgun (WGS) entry which is preliminary data.</text>
</comment>
<dbReference type="RefSeq" id="WP_152088611.1">
    <property type="nucleotide sequence ID" value="NZ_BIMW01000126.1"/>
</dbReference>
<evidence type="ECO:0000259" key="4">
    <source>
        <dbReference type="Pfam" id="PF05193"/>
    </source>
</evidence>
<dbReference type="SUPFAM" id="SSF63411">
    <property type="entry name" value="LuxS/MPP-like metallohydrolase"/>
    <property type="match status" value="2"/>
</dbReference>
<evidence type="ECO:0000256" key="2">
    <source>
        <dbReference type="RuleBase" id="RU004447"/>
    </source>
</evidence>
<accession>A0A5M3TBP6</accession>
<dbReference type="InterPro" id="IPR011249">
    <property type="entry name" value="Metalloenz_LuxS/M16"/>
</dbReference>
<dbReference type="InterPro" id="IPR050361">
    <property type="entry name" value="MPP/UQCRC_Complex"/>
</dbReference>
<dbReference type="InterPro" id="IPR007863">
    <property type="entry name" value="Peptidase_M16_C"/>
</dbReference>
<sequence>MSKLSTIATFPANVFTLDNGLTVIHQEIPATPVVVVDVWVRAGATREPEPWSGMAHFLEHMIFKGTEKIAPGLFDWVIESRGGVANAATSHDYAHFFITSAAQYLEETLSPLADLLLHAAIPDDEFVRERSVVLEELRQSQDSPDWIEFQAMMETLYGNHPYGRSVLGTEATLMPLTPDEMRQFHRCHYQPENMAVVIVGGVSEKRSQDLVSQAFGSFYHREECPTTNGYHQPQLRGILHEELLLPNVEQPRITMAWSGPGVENIRHGYGLDLISVLLAEGRTSRLVQLLREDRQLVDCISSGFSLQRESSLFTINACLDIDNIEEVEHLICECLGNLAETPMSSAELDRCKRLLCNDYAFSTETPGQLAGLYGYYFTVAKPEISVSYPHQIKSLEAAELKEIAKTYLSPERYAMTVVKPLY</sequence>
<dbReference type="GeneID" id="301684119"/>
<evidence type="ECO:0000313" key="6">
    <source>
        <dbReference type="Proteomes" id="UP000326169"/>
    </source>
</evidence>
<evidence type="ECO:0000313" key="5">
    <source>
        <dbReference type="EMBL" id="GCE95266.1"/>
    </source>
</evidence>
<dbReference type="PROSITE" id="PS00143">
    <property type="entry name" value="INSULINASE"/>
    <property type="match status" value="1"/>
</dbReference>
<organism evidence="5 6">
    <name type="scientific">Limnospira platensis NIES-46</name>
    <dbReference type="NCBI Taxonomy" id="1236695"/>
    <lineage>
        <taxon>Bacteria</taxon>
        <taxon>Bacillati</taxon>
        <taxon>Cyanobacteriota</taxon>
        <taxon>Cyanophyceae</taxon>
        <taxon>Oscillatoriophycideae</taxon>
        <taxon>Oscillatoriales</taxon>
        <taxon>Sirenicapillariaceae</taxon>
        <taxon>Limnospira</taxon>
    </lineage>
</organism>
<dbReference type="InterPro" id="IPR011765">
    <property type="entry name" value="Pept_M16_N"/>
</dbReference>
<dbReference type="Proteomes" id="UP000326169">
    <property type="component" value="Unassembled WGS sequence"/>
</dbReference>
<evidence type="ECO:0000259" key="3">
    <source>
        <dbReference type="Pfam" id="PF00675"/>
    </source>
</evidence>
<protein>
    <submittedName>
        <fullName evidence="5">Peptidase, M16 family protein</fullName>
    </submittedName>
</protein>
<dbReference type="Pfam" id="PF05193">
    <property type="entry name" value="Peptidase_M16_C"/>
    <property type="match status" value="1"/>
</dbReference>
<dbReference type="InterPro" id="IPR001431">
    <property type="entry name" value="Pept_M16_Zn_BS"/>
</dbReference>
<feature type="domain" description="Peptidase M16 C-terminal" evidence="4">
    <location>
        <begin position="176"/>
        <end position="355"/>
    </location>
</feature>
<comment type="similarity">
    <text evidence="1 2">Belongs to the peptidase M16 family.</text>
</comment>
<name>A0A5M3TBP6_LIMPL</name>
<dbReference type="Pfam" id="PF00675">
    <property type="entry name" value="Peptidase_M16"/>
    <property type="match status" value="1"/>
</dbReference>
<gene>
    <name evidence="5" type="ORF">NIES46_33290</name>
</gene>
<proteinExistence type="inferred from homology"/>
<dbReference type="EMBL" id="BIMW01000126">
    <property type="protein sequence ID" value="GCE95266.1"/>
    <property type="molecule type" value="Genomic_DNA"/>
</dbReference>
<reference evidence="5 6" key="1">
    <citation type="journal article" date="2019" name="J Genomics">
        <title>The Draft Genome of a Hydrogen-producing Cyanobacterium, Arthrospira platensis NIES-46.</title>
        <authorList>
            <person name="Suzuki S."/>
            <person name="Yamaguchi H."/>
            <person name="Kawachi M."/>
        </authorList>
    </citation>
    <scope>NUCLEOTIDE SEQUENCE [LARGE SCALE GENOMIC DNA]</scope>
    <source>
        <strain evidence="5 6">NIES-46</strain>
    </source>
</reference>